<reference evidence="10 11" key="1">
    <citation type="submission" date="2024-11" db="EMBL/GenBank/DDBJ databases">
        <title>Adaptive evolution of stress response genes in parasites aligns with host niche diversity.</title>
        <authorList>
            <person name="Hahn C."/>
            <person name="Resl P."/>
        </authorList>
    </citation>
    <scope>NUCLEOTIDE SEQUENCE [LARGE SCALE GENOMIC DNA]</scope>
    <source>
        <strain evidence="10">EGGRZ-B1_66</strain>
        <tissue evidence="10">Body</tissue>
    </source>
</reference>
<dbReference type="PANTHER" id="PTHR11785:SF531">
    <property type="entry name" value="LARGE NEUTRAL AMINO ACIDS TRANSPORTER SMALL SUBUNIT 1"/>
    <property type="match status" value="1"/>
</dbReference>
<evidence type="ECO:0000256" key="6">
    <source>
        <dbReference type="ARBA" id="ARBA00022989"/>
    </source>
</evidence>
<keyword evidence="11" id="KW-1185">Reference proteome</keyword>
<feature type="transmembrane region" description="Helical" evidence="9">
    <location>
        <begin position="311"/>
        <end position="339"/>
    </location>
</feature>
<evidence type="ECO:0000313" key="11">
    <source>
        <dbReference type="Proteomes" id="UP001626550"/>
    </source>
</evidence>
<gene>
    <name evidence="10" type="ORF">Ciccas_011113</name>
</gene>
<evidence type="ECO:0000256" key="1">
    <source>
        <dbReference type="ARBA" id="ARBA00004651"/>
    </source>
</evidence>
<dbReference type="Pfam" id="PF13520">
    <property type="entry name" value="AA_permease_2"/>
    <property type="match status" value="1"/>
</dbReference>
<keyword evidence="5 9" id="KW-0812">Transmembrane</keyword>
<comment type="similarity">
    <text evidence="2">Belongs to the amino acid-polyamine-organocation (APC) superfamily. L-type amino acid transporter (LAT) (TC 2.A.3.8) family.</text>
</comment>
<feature type="transmembrane region" description="Helical" evidence="9">
    <location>
        <begin position="158"/>
        <end position="180"/>
    </location>
</feature>
<protein>
    <recommendedName>
        <fullName evidence="12">Y+L amino acid transporter 2</fullName>
    </recommendedName>
</protein>
<comment type="subcellular location">
    <subcellularLocation>
        <location evidence="1">Cell membrane</location>
        <topology evidence="1">Multi-pass membrane protein</topology>
    </subcellularLocation>
</comment>
<evidence type="ECO:0000256" key="4">
    <source>
        <dbReference type="ARBA" id="ARBA00022475"/>
    </source>
</evidence>
<keyword evidence="4" id="KW-1003">Cell membrane</keyword>
<evidence type="ECO:0008006" key="12">
    <source>
        <dbReference type="Google" id="ProtNLM"/>
    </source>
</evidence>
<feature type="transmembrane region" description="Helical" evidence="9">
    <location>
        <begin position="234"/>
        <end position="252"/>
    </location>
</feature>
<feature type="transmembrane region" description="Helical" evidence="9">
    <location>
        <begin position="420"/>
        <end position="440"/>
    </location>
</feature>
<dbReference type="InterPro" id="IPR002293">
    <property type="entry name" value="AA/rel_permease1"/>
</dbReference>
<evidence type="ECO:0000256" key="2">
    <source>
        <dbReference type="ARBA" id="ARBA00007040"/>
    </source>
</evidence>
<keyword evidence="3" id="KW-0813">Transport</keyword>
<sequence length="493" mass="54773">MTKEDNLSQSADWKHVKDNDNDNNSLASEKVEVVQMAKSIGLVSSINIIVGSMIGSGIFVSPTGIVQNVKSLGLSLIIWIACGIYSLMGAYCYAELGTLIHRSGGDYAYFYEVFGGFAGFLRLWVEIIVVRPASTAAIALTFANYFFTPMYASCEPPVIYVKLMALVSVLLVTFLNCVSVKVSARVQDLFTFAKLFALFIIIGTGIYNMCAGRISEFEDMFAETDYSFSALVKGFYSGLFAYSGWNYLNCMIEEMRNPRRDLPIAIIFSCLLVTAIYTMAVASYATAVTIGETLLSSVPATIFAKRMYGQFWLIMPIFVSLSCFGGMNGTLLTTSRIFYVAAQNSHMPPILSMLHRIQLTPIPAVLFTGVTSCFYLLFPDIHELITYLGFVQWTSIALAVLIVVLLRFKRPKAVRAVKAPWAFPIIYLSFSAFLTIFSFQAAPIQSLIGCTFVLSAIPVYFLGVIWTKPESIRRLMANFTIWNQKVFQIIPTQ</sequence>
<feature type="transmembrane region" description="Helical" evidence="9">
    <location>
        <begin position="72"/>
        <end position="96"/>
    </location>
</feature>
<comment type="caution">
    <text evidence="10">The sequence shown here is derived from an EMBL/GenBank/DDBJ whole genome shotgun (WGS) entry which is preliminary data.</text>
</comment>
<feature type="transmembrane region" description="Helical" evidence="9">
    <location>
        <begin position="264"/>
        <end position="291"/>
    </location>
</feature>
<dbReference type="InterPro" id="IPR050598">
    <property type="entry name" value="AminoAcid_Transporter"/>
</dbReference>
<evidence type="ECO:0000256" key="9">
    <source>
        <dbReference type="SAM" id="Phobius"/>
    </source>
</evidence>
<keyword evidence="6 9" id="KW-1133">Transmembrane helix</keyword>
<dbReference type="AlphaFoldDB" id="A0ABD2PS80"/>
<feature type="transmembrane region" description="Helical" evidence="9">
    <location>
        <begin position="446"/>
        <end position="466"/>
    </location>
</feature>
<feature type="transmembrane region" description="Helical" evidence="9">
    <location>
        <begin position="108"/>
        <end position="125"/>
    </location>
</feature>
<feature type="transmembrane region" description="Helical" evidence="9">
    <location>
        <begin position="359"/>
        <end position="378"/>
    </location>
</feature>
<evidence type="ECO:0000256" key="3">
    <source>
        <dbReference type="ARBA" id="ARBA00022448"/>
    </source>
</evidence>
<dbReference type="EMBL" id="JBJKFK010003049">
    <property type="protein sequence ID" value="KAL3310325.1"/>
    <property type="molecule type" value="Genomic_DNA"/>
</dbReference>
<feature type="compositionally biased region" description="Basic and acidic residues" evidence="8">
    <location>
        <begin position="1"/>
        <end position="20"/>
    </location>
</feature>
<feature type="region of interest" description="Disordered" evidence="8">
    <location>
        <begin position="1"/>
        <end position="21"/>
    </location>
</feature>
<dbReference type="FunFam" id="1.20.1740.10:FF:000003">
    <property type="entry name" value="Y+L amino acid transporter 1 isoform X1"/>
    <property type="match status" value="1"/>
</dbReference>
<evidence type="ECO:0000256" key="7">
    <source>
        <dbReference type="ARBA" id="ARBA00023136"/>
    </source>
</evidence>
<feature type="transmembrane region" description="Helical" evidence="9">
    <location>
        <begin position="192"/>
        <end position="214"/>
    </location>
</feature>
<dbReference type="Proteomes" id="UP001626550">
    <property type="component" value="Unassembled WGS sequence"/>
</dbReference>
<dbReference type="GO" id="GO:0005886">
    <property type="term" value="C:plasma membrane"/>
    <property type="evidence" value="ECO:0007669"/>
    <property type="project" value="UniProtKB-SubCell"/>
</dbReference>
<keyword evidence="7 9" id="KW-0472">Membrane</keyword>
<organism evidence="10 11">
    <name type="scientific">Cichlidogyrus casuarinus</name>
    <dbReference type="NCBI Taxonomy" id="1844966"/>
    <lineage>
        <taxon>Eukaryota</taxon>
        <taxon>Metazoa</taxon>
        <taxon>Spiralia</taxon>
        <taxon>Lophotrochozoa</taxon>
        <taxon>Platyhelminthes</taxon>
        <taxon>Monogenea</taxon>
        <taxon>Monopisthocotylea</taxon>
        <taxon>Dactylogyridea</taxon>
        <taxon>Ancyrocephalidae</taxon>
        <taxon>Cichlidogyrus</taxon>
    </lineage>
</organism>
<evidence type="ECO:0000313" key="10">
    <source>
        <dbReference type="EMBL" id="KAL3310325.1"/>
    </source>
</evidence>
<dbReference type="PIRSF" id="PIRSF006060">
    <property type="entry name" value="AA_transporter"/>
    <property type="match status" value="1"/>
</dbReference>
<feature type="transmembrane region" description="Helical" evidence="9">
    <location>
        <begin position="384"/>
        <end position="408"/>
    </location>
</feature>
<feature type="transmembrane region" description="Helical" evidence="9">
    <location>
        <begin position="40"/>
        <end position="60"/>
    </location>
</feature>
<dbReference type="Gene3D" id="1.20.1740.10">
    <property type="entry name" value="Amino acid/polyamine transporter I"/>
    <property type="match status" value="1"/>
</dbReference>
<name>A0ABD2PS80_9PLAT</name>
<evidence type="ECO:0000256" key="5">
    <source>
        <dbReference type="ARBA" id="ARBA00022692"/>
    </source>
</evidence>
<evidence type="ECO:0000256" key="8">
    <source>
        <dbReference type="SAM" id="MobiDB-lite"/>
    </source>
</evidence>
<proteinExistence type="inferred from homology"/>
<dbReference type="PANTHER" id="PTHR11785">
    <property type="entry name" value="AMINO ACID TRANSPORTER"/>
    <property type="match status" value="1"/>
</dbReference>
<accession>A0ABD2PS80</accession>